<dbReference type="EMBL" id="PXXU01000063">
    <property type="protein sequence ID" value="PSJ16200.1"/>
    <property type="molecule type" value="Genomic_DNA"/>
</dbReference>
<protein>
    <submittedName>
        <fullName evidence="1">Uncharacterized protein</fullName>
    </submittedName>
</protein>
<proteinExistence type="predicted"/>
<evidence type="ECO:0000313" key="2">
    <source>
        <dbReference type="Proteomes" id="UP000241912"/>
    </source>
</evidence>
<dbReference type="Proteomes" id="UP000241912">
    <property type="component" value="Unassembled WGS sequence"/>
</dbReference>
<dbReference type="AlphaFoldDB" id="A0A2P7NRW5"/>
<evidence type="ECO:0000313" key="1">
    <source>
        <dbReference type="EMBL" id="PSJ16200.1"/>
    </source>
</evidence>
<comment type="caution">
    <text evidence="1">The sequence shown here is derived from an EMBL/GenBank/DDBJ whole genome shotgun (WGS) entry which is preliminary data.</text>
</comment>
<accession>A0A2P7NRW5</accession>
<reference evidence="1 2" key="1">
    <citation type="submission" date="2018-03" db="EMBL/GenBank/DDBJ databases">
        <title>Draft genome of Nitrosomonas supralitoralis APG5.</title>
        <authorList>
            <person name="Urakawa H."/>
            <person name="Lopez J.V."/>
        </authorList>
    </citation>
    <scope>NUCLEOTIDE SEQUENCE [LARGE SCALE GENOMIC DNA]</scope>
    <source>
        <strain evidence="1 2">APG5</strain>
    </source>
</reference>
<gene>
    <name evidence="1" type="ORF">C7H79_14705</name>
</gene>
<sequence>MAFCKKTLRFIYKSHLSHILIDGFESPFLIDNEGAKIFLRDRLKERSIKTITALIVINQWIINGRIQL</sequence>
<organism evidence="1 2">
    <name type="scientific">Nitrosomonas supralitoralis</name>
    <dbReference type="NCBI Taxonomy" id="2116706"/>
    <lineage>
        <taxon>Bacteria</taxon>
        <taxon>Pseudomonadati</taxon>
        <taxon>Pseudomonadota</taxon>
        <taxon>Betaproteobacteria</taxon>
        <taxon>Nitrosomonadales</taxon>
        <taxon>Nitrosomonadaceae</taxon>
        <taxon>Nitrosomonas</taxon>
    </lineage>
</organism>
<keyword evidence="2" id="KW-1185">Reference proteome</keyword>
<name>A0A2P7NRW5_9PROT</name>